<evidence type="ECO:0000313" key="1">
    <source>
        <dbReference type="EMBL" id="NOU50261.1"/>
    </source>
</evidence>
<dbReference type="AlphaFoldDB" id="A0A849VEY0"/>
<dbReference type="InterPro" id="IPR053738">
    <property type="entry name" value="Lambda_capsid_assembly"/>
</dbReference>
<protein>
    <submittedName>
        <fullName evidence="1">Capsid protein</fullName>
    </submittedName>
</protein>
<organism evidence="1 2">
    <name type="scientific">Pseudoalteromonas caenipelagi</name>
    <dbReference type="NCBI Taxonomy" id="2726988"/>
    <lineage>
        <taxon>Bacteria</taxon>
        <taxon>Pseudomonadati</taxon>
        <taxon>Pseudomonadota</taxon>
        <taxon>Gammaproteobacteria</taxon>
        <taxon>Alteromonadales</taxon>
        <taxon>Pseudoalteromonadaceae</taxon>
        <taxon>Pseudoalteromonas</taxon>
    </lineage>
</organism>
<gene>
    <name evidence="1" type="ORF">HG263_06860</name>
</gene>
<dbReference type="Gene3D" id="3.90.1690.10">
    <property type="entry name" value="phage-related protein like domain"/>
    <property type="match status" value="1"/>
</dbReference>
<name>A0A849VEY0_9GAMM</name>
<comment type="caution">
    <text evidence="1">The sequence shown here is derived from an EMBL/GenBank/DDBJ whole genome shotgun (WGS) entry which is preliminary data.</text>
</comment>
<sequence>MSNGMPFTPSVEQTAVAIAYKNKDLIADRALPYAPIGKREYSWTEYKIEERFTVPDTKIGRKSEPNQVEFTSDEKTGSVTDYGLTDVVPNDDIKNAPANYNPLTNAAESVTDLVLLDREVRVANFYNKTSNYGKHHKLGVGELKYIDDPDLNVLKFILEIMNDSLMRPNCLTTSRNVITFLQTHPRLIKGYNGTLGDDGLLPLEWLKNKLELDHINIGEARVNTKKKGQGMQLERAWRDSISLTYHDPLANFQNRRMTFALTARYGERVSSNRNVSAGLRGGVEVLVGESVQEQLIAKDCGILLTDVLTPAA</sequence>
<dbReference type="EMBL" id="JABBPG010000002">
    <property type="protein sequence ID" value="NOU50261.1"/>
    <property type="molecule type" value="Genomic_DNA"/>
</dbReference>
<dbReference type="RefSeq" id="WP_171625328.1">
    <property type="nucleotide sequence ID" value="NZ_JABBPG010000002.1"/>
</dbReference>
<keyword evidence="2" id="KW-1185">Reference proteome</keyword>
<dbReference type="Proteomes" id="UP000586305">
    <property type="component" value="Unassembled WGS sequence"/>
</dbReference>
<reference evidence="1 2" key="1">
    <citation type="submission" date="2020-04" db="EMBL/GenBank/DDBJ databases">
        <title>Pseudoalteromonas caenipelagi sp. nov., isolated from a tidal flat.</title>
        <authorList>
            <person name="Park S."/>
            <person name="Yoon J.-H."/>
        </authorList>
    </citation>
    <scope>NUCLEOTIDE SEQUENCE [LARGE SCALE GENOMIC DNA]</scope>
    <source>
        <strain evidence="1 2">JBTF-M23</strain>
    </source>
</reference>
<proteinExistence type="predicted"/>
<evidence type="ECO:0000313" key="2">
    <source>
        <dbReference type="Proteomes" id="UP000586305"/>
    </source>
</evidence>
<accession>A0A849VEY0</accession>